<accession>K0TBW1</accession>
<evidence type="ECO:0000313" key="3">
    <source>
        <dbReference type="EMBL" id="EJK67987.1"/>
    </source>
</evidence>
<evidence type="ECO:0000256" key="2">
    <source>
        <dbReference type="SAM" id="Phobius"/>
    </source>
</evidence>
<keyword evidence="2" id="KW-0812">Transmembrane</keyword>
<keyword evidence="2" id="KW-0472">Membrane</keyword>
<name>K0TBW1_THAOC</name>
<reference evidence="3 4" key="1">
    <citation type="journal article" date="2012" name="Genome Biol.">
        <title>Genome and low-iron response of an oceanic diatom adapted to chronic iron limitation.</title>
        <authorList>
            <person name="Lommer M."/>
            <person name="Specht M."/>
            <person name="Roy A.S."/>
            <person name="Kraemer L."/>
            <person name="Andreson R."/>
            <person name="Gutowska M.A."/>
            <person name="Wolf J."/>
            <person name="Bergner S.V."/>
            <person name="Schilhabel M.B."/>
            <person name="Klostermeier U.C."/>
            <person name="Beiko R.G."/>
            <person name="Rosenstiel P."/>
            <person name="Hippler M."/>
            <person name="Laroche J."/>
        </authorList>
    </citation>
    <scope>NUCLEOTIDE SEQUENCE [LARGE SCALE GENOMIC DNA]</scope>
    <source>
        <strain evidence="3 4">CCMP1005</strain>
    </source>
</reference>
<dbReference type="OrthoDB" id="10477280at2759"/>
<proteinExistence type="predicted"/>
<evidence type="ECO:0000256" key="1">
    <source>
        <dbReference type="SAM" id="MobiDB-lite"/>
    </source>
</evidence>
<evidence type="ECO:0008006" key="5">
    <source>
        <dbReference type="Google" id="ProtNLM"/>
    </source>
</evidence>
<feature type="transmembrane region" description="Helical" evidence="2">
    <location>
        <begin position="7"/>
        <end position="26"/>
    </location>
</feature>
<comment type="caution">
    <text evidence="3">The sequence shown here is derived from an EMBL/GenBank/DDBJ whole genome shotgun (WGS) entry which is preliminary data.</text>
</comment>
<gene>
    <name evidence="3" type="ORF">THAOC_10889</name>
</gene>
<dbReference type="EMBL" id="AGNL01012263">
    <property type="protein sequence ID" value="EJK67987.1"/>
    <property type="molecule type" value="Genomic_DNA"/>
</dbReference>
<dbReference type="Gene3D" id="3.40.50.300">
    <property type="entry name" value="P-loop containing nucleotide triphosphate hydrolases"/>
    <property type="match status" value="1"/>
</dbReference>
<dbReference type="eggNOG" id="ENOG502TBWP">
    <property type="taxonomic scope" value="Eukaryota"/>
</dbReference>
<keyword evidence="4" id="KW-1185">Reference proteome</keyword>
<dbReference type="AlphaFoldDB" id="K0TBW1"/>
<feature type="region of interest" description="Disordered" evidence="1">
    <location>
        <begin position="481"/>
        <end position="506"/>
    </location>
</feature>
<keyword evidence="2" id="KW-1133">Transmembrane helix</keyword>
<protein>
    <recommendedName>
        <fullName evidence="5">Sulfotransferase domain-containing protein</fullName>
    </recommendedName>
</protein>
<evidence type="ECO:0000313" key="4">
    <source>
        <dbReference type="Proteomes" id="UP000266841"/>
    </source>
</evidence>
<organism evidence="3 4">
    <name type="scientific">Thalassiosira oceanica</name>
    <name type="common">Marine diatom</name>
    <dbReference type="NCBI Taxonomy" id="159749"/>
    <lineage>
        <taxon>Eukaryota</taxon>
        <taxon>Sar</taxon>
        <taxon>Stramenopiles</taxon>
        <taxon>Ochrophyta</taxon>
        <taxon>Bacillariophyta</taxon>
        <taxon>Coscinodiscophyceae</taxon>
        <taxon>Thalassiosirophycidae</taxon>
        <taxon>Thalassiosirales</taxon>
        <taxon>Thalassiosiraceae</taxon>
        <taxon>Thalassiosira</taxon>
    </lineage>
</organism>
<sequence>MRGSNTPLLLLNVVVLSIIAVGNVSWRCLDSISYNLGDFDDKDAPRPRPAHSSNDDQYYDDHPRVDLDEEYEATAVRSEPPLAVAFASDDGGARGDDHSYLSWGVSPVSVPENWIFRTPNSCRNITDHSHVRESQKIIIHYHMQHNAGTSFYAFAKRFTTCATRACWQTSRHCLVSYNEEVEAQNLRDNYREHGVQYVSYEMMLPPKFPLPFISDTAREGLFFTTIVRDPFARFLTFARRTTVDKARPMRNGTDGTSPFWADLRGSSFRGIYQADNLNARWLAGVMQGDRVSPDNVNLAKCRLQLFDLVIADKLYDTAVREVMCPLNEWRDGLCSPTTPPKTHNSTKKDPLDETDRVLIGAWIERLRPSFEIYDYARILSLKHLESHGVSDIPTQSDVPSYLQAMVKYTGLRIDPKHFKTMPRVNLQNEAHYEPPAAFCERMKKVWRGNKDEVVDAFGIGTIKTGSAKERSYQLGLQLTPPRTLDMASERGPRSEAASGATAPTPDALAMHHDQGRLAGTASAQSRRCASAAAIQCRRTVAAMPQSVAHHQVAVASVFAPTTSGGAGFGPSAAALACGLSLCTAAVYGANRKDAECEIMLSPVTEPATGILFPKLCNGLCL</sequence>
<feature type="region of interest" description="Disordered" evidence="1">
    <location>
        <begin position="40"/>
        <end position="61"/>
    </location>
</feature>
<dbReference type="Proteomes" id="UP000266841">
    <property type="component" value="Unassembled WGS sequence"/>
</dbReference>
<dbReference type="InterPro" id="IPR027417">
    <property type="entry name" value="P-loop_NTPase"/>
</dbReference>